<organism evidence="1 2">
    <name type="scientific">Elysia crispata</name>
    <name type="common">lettuce slug</name>
    <dbReference type="NCBI Taxonomy" id="231223"/>
    <lineage>
        <taxon>Eukaryota</taxon>
        <taxon>Metazoa</taxon>
        <taxon>Spiralia</taxon>
        <taxon>Lophotrochozoa</taxon>
        <taxon>Mollusca</taxon>
        <taxon>Gastropoda</taxon>
        <taxon>Heterobranchia</taxon>
        <taxon>Euthyneura</taxon>
        <taxon>Panpulmonata</taxon>
        <taxon>Sacoglossa</taxon>
        <taxon>Placobranchoidea</taxon>
        <taxon>Plakobranchidae</taxon>
        <taxon>Elysia</taxon>
    </lineage>
</organism>
<dbReference type="AlphaFoldDB" id="A0AAE0YEI7"/>
<accession>A0AAE0YEI7</accession>
<comment type="caution">
    <text evidence="1">The sequence shown here is derived from an EMBL/GenBank/DDBJ whole genome shotgun (WGS) entry which is preliminary data.</text>
</comment>
<gene>
    <name evidence="1" type="ORF">RRG08_034358</name>
</gene>
<evidence type="ECO:0000313" key="1">
    <source>
        <dbReference type="EMBL" id="KAK3741313.1"/>
    </source>
</evidence>
<protein>
    <submittedName>
        <fullName evidence="1">Uncharacterized protein</fullName>
    </submittedName>
</protein>
<dbReference type="EMBL" id="JAWDGP010006429">
    <property type="protein sequence ID" value="KAK3741313.1"/>
    <property type="molecule type" value="Genomic_DNA"/>
</dbReference>
<sequence length="76" mass="8474">MFSLCPLIWRSAALMSTGSVLTAMIDSAYCLEVTRRMRIKSQAALELAGPYCLPSPEIGRPSVESLSMSPLWRDFY</sequence>
<evidence type="ECO:0000313" key="2">
    <source>
        <dbReference type="Proteomes" id="UP001283361"/>
    </source>
</evidence>
<proteinExistence type="predicted"/>
<name>A0AAE0YEI7_9GAST</name>
<keyword evidence="2" id="KW-1185">Reference proteome</keyword>
<reference evidence="1" key="1">
    <citation type="journal article" date="2023" name="G3 (Bethesda)">
        <title>A reference genome for the long-term kleptoplast-retaining sea slug Elysia crispata morphotype clarki.</title>
        <authorList>
            <person name="Eastman K.E."/>
            <person name="Pendleton A.L."/>
            <person name="Shaikh M.A."/>
            <person name="Suttiyut T."/>
            <person name="Ogas R."/>
            <person name="Tomko P."/>
            <person name="Gavelis G."/>
            <person name="Widhalm J.R."/>
            <person name="Wisecaver J.H."/>
        </authorList>
    </citation>
    <scope>NUCLEOTIDE SEQUENCE</scope>
    <source>
        <strain evidence="1">ECLA1</strain>
    </source>
</reference>
<dbReference type="Proteomes" id="UP001283361">
    <property type="component" value="Unassembled WGS sequence"/>
</dbReference>